<dbReference type="InterPro" id="IPR047057">
    <property type="entry name" value="MerR_fam"/>
</dbReference>
<dbReference type="InterPro" id="IPR009061">
    <property type="entry name" value="DNA-bd_dom_put_sf"/>
</dbReference>
<evidence type="ECO:0000256" key="1">
    <source>
        <dbReference type="ARBA" id="ARBA00023125"/>
    </source>
</evidence>
<gene>
    <name evidence="3" type="ORF">PUW80_08400</name>
</gene>
<dbReference type="PANTHER" id="PTHR30204:SF89">
    <property type="entry name" value="HTH MERR-TYPE DOMAIN-CONTAINING PROTEIN"/>
    <property type="match status" value="1"/>
</dbReference>
<evidence type="ECO:0000313" key="3">
    <source>
        <dbReference type="EMBL" id="MDD7962371.1"/>
    </source>
</evidence>
<sequence length="226" mass="24798">MSPASAARSRSAAAGHLSIGQVLARLNPEFPALSSSKLRYLEDQGIVTPTRTGSGYRKFSASDVERLRTALTLQRDHYMPLARIREYLDTPGAEPMPPALPSSIVAHRRYRRDELLEKAEASAPLLGDAVSAGLLPAADTYDERALALLRTLVALDRHGIGPRHLRTVRQAAERDVALVETALAPLLRRTDSTSRGRAHELAPELVRRLDEVRSAFVQSAIDRLAR</sequence>
<comment type="caution">
    <text evidence="3">The sequence shown here is derived from an EMBL/GenBank/DDBJ whole genome shotgun (WGS) entry which is preliminary data.</text>
</comment>
<dbReference type="PROSITE" id="PS50937">
    <property type="entry name" value="HTH_MERR_2"/>
    <property type="match status" value="1"/>
</dbReference>
<dbReference type="PANTHER" id="PTHR30204">
    <property type="entry name" value="REDOX-CYCLING DRUG-SENSING TRANSCRIPTIONAL ACTIVATOR SOXR"/>
    <property type="match status" value="1"/>
</dbReference>
<proteinExistence type="predicted"/>
<dbReference type="RefSeq" id="WP_274222544.1">
    <property type="nucleotide sequence ID" value="NZ_JAQZCG020000016.1"/>
</dbReference>
<evidence type="ECO:0000313" key="4">
    <source>
        <dbReference type="Proteomes" id="UP001218170"/>
    </source>
</evidence>
<dbReference type="Pfam" id="PF13411">
    <property type="entry name" value="MerR_1"/>
    <property type="match status" value="1"/>
</dbReference>
<dbReference type="CDD" id="cd00592">
    <property type="entry name" value="HTH_MerR-like"/>
    <property type="match status" value="1"/>
</dbReference>
<keyword evidence="4" id="KW-1185">Reference proteome</keyword>
<dbReference type="EMBL" id="JAQZCI010000002">
    <property type="protein sequence ID" value="MDD7962371.1"/>
    <property type="molecule type" value="Genomic_DNA"/>
</dbReference>
<evidence type="ECO:0000259" key="2">
    <source>
        <dbReference type="PROSITE" id="PS50937"/>
    </source>
</evidence>
<dbReference type="SMART" id="SM00422">
    <property type="entry name" value="HTH_MERR"/>
    <property type="match status" value="1"/>
</dbReference>
<dbReference type="InterPro" id="IPR000551">
    <property type="entry name" value="MerR-type_HTH_dom"/>
</dbReference>
<protein>
    <submittedName>
        <fullName evidence="3">MerR family transcriptional regulator</fullName>
    </submittedName>
</protein>
<dbReference type="Proteomes" id="UP001218170">
    <property type="component" value="Unassembled WGS sequence"/>
</dbReference>
<reference evidence="3 4" key="1">
    <citation type="submission" date="2023-02" db="EMBL/GenBank/DDBJ databases">
        <title>Study of novel species of the Microbacterium genus.</title>
        <authorList>
            <person name="Arroyo-Herrera I."/>
            <person name="Roman-Ponce B."/>
            <person name="Vasquez-Murrieta M.S."/>
        </authorList>
    </citation>
    <scope>NUCLEOTIDE SEQUENCE [LARGE SCALE GENOMIC DNA]</scope>
    <source>
        <strain evidence="3 4">NE1TT3</strain>
    </source>
</reference>
<name>A0ABT5SJK6_9MICO</name>
<dbReference type="SUPFAM" id="SSF46955">
    <property type="entry name" value="Putative DNA-binding domain"/>
    <property type="match status" value="1"/>
</dbReference>
<feature type="domain" description="HTH merR-type" evidence="2">
    <location>
        <begin position="38"/>
        <end position="90"/>
    </location>
</feature>
<organism evidence="3 4">
    <name type="scientific">Microbacterium thalli</name>
    <dbReference type="NCBI Taxonomy" id="3027921"/>
    <lineage>
        <taxon>Bacteria</taxon>
        <taxon>Bacillati</taxon>
        <taxon>Actinomycetota</taxon>
        <taxon>Actinomycetes</taxon>
        <taxon>Micrococcales</taxon>
        <taxon>Microbacteriaceae</taxon>
        <taxon>Microbacterium</taxon>
    </lineage>
</organism>
<dbReference type="Gene3D" id="1.10.1660.10">
    <property type="match status" value="1"/>
</dbReference>
<accession>A0ABT5SJK6</accession>
<keyword evidence="1" id="KW-0238">DNA-binding</keyword>